<dbReference type="Pfam" id="PF17838">
    <property type="entry name" value="PH_16"/>
    <property type="match status" value="1"/>
</dbReference>
<evidence type="ECO:0000256" key="2">
    <source>
        <dbReference type="ARBA" id="ARBA00022490"/>
    </source>
</evidence>
<feature type="region of interest" description="Disordered" evidence="4">
    <location>
        <begin position="355"/>
        <end position="374"/>
    </location>
</feature>
<feature type="domain" description="DH" evidence="5">
    <location>
        <begin position="458"/>
        <end position="653"/>
    </location>
</feature>
<feature type="compositionally biased region" description="Basic residues" evidence="4">
    <location>
        <begin position="169"/>
        <end position="184"/>
    </location>
</feature>
<feature type="compositionally biased region" description="Low complexity" evidence="4">
    <location>
        <begin position="186"/>
        <end position="203"/>
    </location>
</feature>
<feature type="compositionally biased region" description="Basic residues" evidence="4">
    <location>
        <begin position="69"/>
        <end position="78"/>
    </location>
</feature>
<dbReference type="HOGENOM" id="CLU_342981_0_0_1"/>
<feature type="region of interest" description="Disordered" evidence="4">
    <location>
        <begin position="791"/>
        <end position="826"/>
    </location>
</feature>
<dbReference type="STRING" id="7176.B0WBH0"/>
<dbReference type="OrthoDB" id="2272012at2759"/>
<dbReference type="GO" id="GO:0005737">
    <property type="term" value="C:cytoplasm"/>
    <property type="evidence" value="ECO:0007669"/>
    <property type="project" value="UniProtKB-SubCell"/>
</dbReference>
<dbReference type="InterPro" id="IPR011993">
    <property type="entry name" value="PH-like_dom_sf"/>
</dbReference>
<dbReference type="Proteomes" id="UP000002320">
    <property type="component" value="Unassembled WGS sequence"/>
</dbReference>
<dbReference type="EnsemblMetazoa" id="CPIJ004468-RA">
    <property type="protein sequence ID" value="CPIJ004468-PA"/>
    <property type="gene ID" value="CPIJ004468"/>
</dbReference>
<dbReference type="eggNOG" id="KOG3520">
    <property type="taxonomic scope" value="Eukaryota"/>
</dbReference>
<reference evidence="6" key="1">
    <citation type="submission" date="2007-03" db="EMBL/GenBank/DDBJ databases">
        <title>Annotation of Culex pipiens quinquefasciatus.</title>
        <authorList>
            <consortium name="The Broad Institute Genome Sequencing Platform"/>
            <person name="Atkinson P.W."/>
            <person name="Hemingway J."/>
            <person name="Christensen B.M."/>
            <person name="Higgs S."/>
            <person name="Kodira C."/>
            <person name="Hannick L."/>
            <person name="Megy K."/>
            <person name="O'Leary S."/>
            <person name="Pearson M."/>
            <person name="Haas B.J."/>
            <person name="Mauceli E."/>
            <person name="Wortman J.R."/>
            <person name="Lee N.H."/>
            <person name="Guigo R."/>
            <person name="Stanke M."/>
            <person name="Alvarado L."/>
            <person name="Amedeo P."/>
            <person name="Antoine C.H."/>
            <person name="Arensburger P."/>
            <person name="Bidwell S.L."/>
            <person name="Crawford M."/>
            <person name="Camaro F."/>
            <person name="Devon K."/>
            <person name="Engels R."/>
            <person name="Hammond M."/>
            <person name="Howarth C."/>
            <person name="Koehrsen M."/>
            <person name="Lawson D."/>
            <person name="Montgomery P."/>
            <person name="Nene V."/>
            <person name="Nusbaum C."/>
            <person name="Puiu D."/>
            <person name="Romero-Severson J."/>
            <person name="Severson D.W."/>
            <person name="Shumway M."/>
            <person name="Sisk P."/>
            <person name="Stolte C."/>
            <person name="Zeng Q."/>
            <person name="Eisenstadt E."/>
            <person name="Fraser-Liggett C."/>
            <person name="Strausberg R."/>
            <person name="Galagan J."/>
            <person name="Birren B."/>
            <person name="Collins F.H."/>
        </authorList>
    </citation>
    <scope>NUCLEOTIDE SEQUENCE [LARGE SCALE GENOMIC DNA]</scope>
    <source>
        <strain evidence="6">JHB</strain>
    </source>
</reference>
<dbReference type="PROSITE" id="PS50010">
    <property type="entry name" value="DH_2"/>
    <property type="match status" value="1"/>
</dbReference>
<gene>
    <name evidence="7" type="primary">6035945</name>
    <name evidence="6" type="ORF">CpipJ_CPIJ004468</name>
</gene>
<evidence type="ECO:0000313" key="6">
    <source>
        <dbReference type="EMBL" id="EDS42409.1"/>
    </source>
</evidence>
<dbReference type="InterPro" id="IPR035899">
    <property type="entry name" value="DBL_dom_sf"/>
</dbReference>
<evidence type="ECO:0000313" key="7">
    <source>
        <dbReference type="EnsemblMetazoa" id="CPIJ004468-PA"/>
    </source>
</evidence>
<feature type="region of interest" description="Disordered" evidence="4">
    <location>
        <begin position="156"/>
        <end position="326"/>
    </location>
</feature>
<dbReference type="InParanoid" id="B0WBH0"/>
<dbReference type="CDD" id="cd00160">
    <property type="entry name" value="RhoGEF"/>
    <property type="match status" value="1"/>
</dbReference>
<evidence type="ECO:0000313" key="8">
    <source>
        <dbReference type="Proteomes" id="UP000002320"/>
    </source>
</evidence>
<dbReference type="Pfam" id="PF00621">
    <property type="entry name" value="RhoGEF"/>
    <property type="match status" value="1"/>
</dbReference>
<dbReference type="Gene3D" id="1.20.900.10">
    <property type="entry name" value="Dbl homology (DH) domain"/>
    <property type="match status" value="1"/>
</dbReference>
<accession>B0WBH0</accession>
<dbReference type="GO" id="GO:0001664">
    <property type="term" value="F:G protein-coupled receptor binding"/>
    <property type="evidence" value="ECO:0007669"/>
    <property type="project" value="TreeGrafter"/>
</dbReference>
<feature type="compositionally biased region" description="Basic and acidic residues" evidence="4">
    <location>
        <begin position="272"/>
        <end position="282"/>
    </location>
</feature>
<sequence length="826" mass="91186">MWFRAGSFPDDRFSVSTLKKRMRRKNKSEDKTEKVIAGSGDATDSGSGTVEPVEEQSEKNHHTWPKVVRPPRYKKSSSKTRLDGSKKILDTKTTTNSATIKNSKSNTNLNINTLIKNKLNNHKHAPAAILAKVIPNGESLASGPFPLVSSKSVNNSRSQFATSGSNIPGHKKYKLAKTKSRKNLHQQQQQQSKRSSISSQASQVAGSGDATLAENAGSCAEGFDDRPNISLVRKPSDRRQDLSSSYLENTSAHSDYLNNSTADPDTFAAQGVDHDQFRDSVKSKSAPVSVNRSESYKERSQKKTRNTRRKTSDPSLTKTTDEQNEASSLINNYSSSSTSSLPLGLESRSTSLEAVAPVGPGSSAGPGGPGVTSAAAAASSASVPCPAGSANVSLANSSALFSSPGAANLSGTSSYGLGYVTAREWNDSEDEGNFEPEIDWSSNIAPEILATLCDAEKKRQEVINEIYQTERNHVRTLRLLEGIFMRPMQESGALPAELLILLFPPSLRRLQELHTTFESTLKARRAEHCHVVREIGDLLTLMFDGQSGDDLKEHAAYFCARQQIALEALKERRKKDEALHRLLMKAESHKACRRLQLKDLLPTVLQRLTKYPLLFDNLYNFTVRVHPDNETEAQAIKKALESSKRILDHVNQAVRQEEDSHKLITIQRKLDKSGLDKDASSEFRNIDLTVRKLIHDGPLTMKKNPGVQLHGLLFEDLMVLLQKQDDKYLLKYHSSPGIGGNESKITEGRFNPITRINLILVRQSAVDKNTFFLINTNVSQMLELTAPSSSECKTAKPRNRHTTKCANAEKTKESLTSVRKRGNEKE</sequence>
<reference evidence="7" key="2">
    <citation type="submission" date="2020-05" db="UniProtKB">
        <authorList>
            <consortium name="EnsemblMetazoa"/>
        </authorList>
    </citation>
    <scope>IDENTIFICATION</scope>
    <source>
        <strain evidence="7">JHB</strain>
    </source>
</reference>
<keyword evidence="8" id="KW-1185">Reference proteome</keyword>
<organism>
    <name type="scientific">Culex quinquefasciatus</name>
    <name type="common">Southern house mosquito</name>
    <name type="synonym">Culex pungens</name>
    <dbReference type="NCBI Taxonomy" id="7176"/>
    <lineage>
        <taxon>Eukaryota</taxon>
        <taxon>Metazoa</taxon>
        <taxon>Ecdysozoa</taxon>
        <taxon>Arthropoda</taxon>
        <taxon>Hexapoda</taxon>
        <taxon>Insecta</taxon>
        <taxon>Pterygota</taxon>
        <taxon>Neoptera</taxon>
        <taxon>Endopterygota</taxon>
        <taxon>Diptera</taxon>
        <taxon>Nematocera</taxon>
        <taxon>Culicoidea</taxon>
        <taxon>Culicidae</taxon>
        <taxon>Culicinae</taxon>
        <taxon>Culicini</taxon>
        <taxon>Culex</taxon>
        <taxon>Culex</taxon>
    </lineage>
</organism>
<feature type="region of interest" description="Disordered" evidence="4">
    <location>
        <begin position="19"/>
        <end position="104"/>
    </location>
</feature>
<dbReference type="SMART" id="SM00325">
    <property type="entry name" value="RhoGEF"/>
    <property type="match status" value="1"/>
</dbReference>
<dbReference type="GO" id="GO:0007186">
    <property type="term" value="P:G protein-coupled receptor signaling pathway"/>
    <property type="evidence" value="ECO:0007669"/>
    <property type="project" value="TreeGrafter"/>
</dbReference>
<protein>
    <recommendedName>
        <fullName evidence="5">DH domain-containing protein</fullName>
    </recommendedName>
</protein>
<evidence type="ECO:0000259" key="5">
    <source>
        <dbReference type="PROSITE" id="PS50010"/>
    </source>
</evidence>
<feature type="compositionally biased region" description="Polar residues" evidence="4">
    <location>
        <begin position="156"/>
        <end position="166"/>
    </location>
</feature>
<dbReference type="PANTHER" id="PTHR45872">
    <property type="entry name" value="RHO GUANINE NUCLEOTIDE EXCHANGE FACTOR 2, ISOFORM D"/>
    <property type="match status" value="1"/>
</dbReference>
<dbReference type="EMBL" id="DS231879">
    <property type="protein sequence ID" value="EDS42409.1"/>
    <property type="molecule type" value="Genomic_DNA"/>
</dbReference>
<dbReference type="SUPFAM" id="SSF50729">
    <property type="entry name" value="PH domain-like"/>
    <property type="match status" value="1"/>
</dbReference>
<evidence type="ECO:0000256" key="4">
    <source>
        <dbReference type="SAM" id="MobiDB-lite"/>
    </source>
</evidence>
<keyword evidence="2" id="KW-0963">Cytoplasm</keyword>
<feature type="compositionally biased region" description="Polar residues" evidence="4">
    <location>
        <begin position="242"/>
        <end position="263"/>
    </location>
</feature>
<dbReference type="VEuPathDB" id="VectorBase:CQUJHB007601"/>
<dbReference type="InterPro" id="IPR000219">
    <property type="entry name" value="DH_dom"/>
</dbReference>
<keyword evidence="3" id="KW-0597">Phosphoprotein</keyword>
<dbReference type="GO" id="GO:0005085">
    <property type="term" value="F:guanyl-nucleotide exchange factor activity"/>
    <property type="evidence" value="ECO:0007669"/>
    <property type="project" value="InterPro"/>
</dbReference>
<dbReference type="VEuPathDB" id="VectorBase:CPIJ004468"/>
<name>B0WBH0_CULQU</name>
<dbReference type="PANTHER" id="PTHR45872:SF2">
    <property type="entry name" value="RHO GUANINE NUCLEOTIDE EXCHANGE FACTOR 2, ISOFORM D"/>
    <property type="match status" value="1"/>
</dbReference>
<dbReference type="AlphaFoldDB" id="B0WBH0"/>
<evidence type="ECO:0000256" key="1">
    <source>
        <dbReference type="ARBA" id="ARBA00004496"/>
    </source>
</evidence>
<dbReference type="SUPFAM" id="SSF48065">
    <property type="entry name" value="DBL homology domain (DH-domain)"/>
    <property type="match status" value="1"/>
</dbReference>
<proteinExistence type="predicted"/>
<evidence type="ECO:0000256" key="3">
    <source>
        <dbReference type="ARBA" id="ARBA00022553"/>
    </source>
</evidence>
<dbReference type="InterPro" id="IPR041020">
    <property type="entry name" value="PH_16"/>
</dbReference>
<dbReference type="Gene3D" id="2.30.29.30">
    <property type="entry name" value="Pleckstrin-homology domain (PH domain)/Phosphotyrosine-binding domain (PTB)"/>
    <property type="match status" value="1"/>
</dbReference>
<feature type="compositionally biased region" description="Low complexity" evidence="4">
    <location>
        <begin position="37"/>
        <end position="49"/>
    </location>
</feature>
<dbReference type="KEGG" id="cqu:CpipJ_CPIJ004468"/>
<comment type="subcellular location">
    <subcellularLocation>
        <location evidence="1">Cytoplasm</location>
    </subcellularLocation>
</comment>
<feature type="compositionally biased region" description="Basic and acidic residues" evidence="4">
    <location>
        <begin position="80"/>
        <end position="90"/>
    </location>
</feature>